<dbReference type="AlphaFoldDB" id="A0A9Q1BHT5"/>
<dbReference type="Gene3D" id="2.60.120.970">
    <property type="match status" value="1"/>
</dbReference>
<evidence type="ECO:0000256" key="9">
    <source>
        <dbReference type="SAM" id="MobiDB-lite"/>
    </source>
</evidence>
<dbReference type="Proteomes" id="UP001152320">
    <property type="component" value="Chromosome 17"/>
</dbReference>
<evidence type="ECO:0000256" key="5">
    <source>
        <dbReference type="ARBA" id="ARBA00023030"/>
    </source>
</evidence>
<reference evidence="11" key="1">
    <citation type="submission" date="2021-10" db="EMBL/GenBank/DDBJ databases">
        <title>Tropical sea cucumber genome reveals ecological adaptation and Cuvierian tubules defense mechanism.</title>
        <authorList>
            <person name="Chen T."/>
        </authorList>
    </citation>
    <scope>NUCLEOTIDE SEQUENCE</scope>
    <source>
        <strain evidence="11">Nanhai2018</strain>
        <tissue evidence="11">Muscle</tissue>
    </source>
</reference>
<evidence type="ECO:0000256" key="1">
    <source>
        <dbReference type="ARBA" id="ARBA00004613"/>
    </source>
</evidence>
<comment type="subcellular location">
    <subcellularLocation>
        <location evidence="1">Secreted</location>
    </subcellularLocation>
</comment>
<protein>
    <submittedName>
        <fullName evidence="11">Bone morphogenetic protein 2</fullName>
    </submittedName>
</protein>
<comment type="similarity">
    <text evidence="2 8">Belongs to the TGF-beta family.</text>
</comment>
<comment type="caution">
    <text evidence="11">The sequence shown here is derived from an EMBL/GenBank/DDBJ whole genome shotgun (WGS) entry which is preliminary data.</text>
</comment>
<dbReference type="PANTHER" id="PTHR11848:SF302">
    <property type="entry name" value="TGF-BETA FAMILY PROFILE DOMAIN-CONTAINING PROTEIN"/>
    <property type="match status" value="1"/>
</dbReference>
<dbReference type="InterPro" id="IPR001111">
    <property type="entry name" value="TGF-b_propeptide"/>
</dbReference>
<accession>A0A9Q1BHT5</accession>
<keyword evidence="5 8" id="KW-0339">Growth factor</keyword>
<sequence length="462" mass="52999">MAAAGYWQSEKSWFRGNIINKSNWNCWVICSALYIFFLFSPTCKCAPQIAKPLSSEEARDFSVRGLDILTGPQLEETIVEEDVTTRQFFQKLGVKRLPTTTEDPISQAPTFMLDLYLELSQTGVVNRTGTLRANTVRSFYETDTDRGRRNIYEFDISGVLPRERVVAADLRLYKMPPRPDRLSSLDNSSLPSVIQVIQWPDAINSTPHEKQLLDQRFINVGYSGLVTFNVTAAFKSFQAREGDQIQKAFRVKVRDYFEEKFHTKKVVKFAKDPKQEDRRPLLVLFINDSAIPVQDIEVPTRHSDSHHIGKRHVKLSRNELVKRVRRGIGEGRTRTETEPRNKRQPKAKKRGRRTKSTCRLYDFTVDFERLEWHNWIIAPTGYAANFCDGYCPFPLDDPFNATNHATVQVILHEKGIKRKGAPLPSPCCVPHEFGSLHVLYLDENNVVLKEFDNMVATSCGCH</sequence>
<evidence type="ECO:0000259" key="10">
    <source>
        <dbReference type="PROSITE" id="PS51362"/>
    </source>
</evidence>
<feature type="compositionally biased region" description="Basic residues" evidence="9">
    <location>
        <begin position="342"/>
        <end position="353"/>
    </location>
</feature>
<name>A0A9Q1BHT5_HOLLE</name>
<evidence type="ECO:0000256" key="8">
    <source>
        <dbReference type="RuleBase" id="RU000354"/>
    </source>
</evidence>
<feature type="region of interest" description="Disordered" evidence="9">
    <location>
        <begin position="327"/>
        <end position="353"/>
    </location>
</feature>
<dbReference type="PANTHER" id="PTHR11848">
    <property type="entry name" value="TGF-BETA FAMILY"/>
    <property type="match status" value="1"/>
</dbReference>
<gene>
    <name evidence="11" type="ORF">HOLleu_32889</name>
</gene>
<dbReference type="Gene3D" id="2.10.90.10">
    <property type="entry name" value="Cystine-knot cytokines"/>
    <property type="match status" value="1"/>
</dbReference>
<dbReference type="GO" id="GO:0008083">
    <property type="term" value="F:growth factor activity"/>
    <property type="evidence" value="ECO:0007669"/>
    <property type="project" value="UniProtKB-KW"/>
</dbReference>
<proteinExistence type="inferred from homology"/>
<keyword evidence="3" id="KW-0964">Secreted</keyword>
<dbReference type="Pfam" id="PF00688">
    <property type="entry name" value="TGFb_propeptide"/>
    <property type="match status" value="1"/>
</dbReference>
<dbReference type="GO" id="GO:0005615">
    <property type="term" value="C:extracellular space"/>
    <property type="evidence" value="ECO:0007669"/>
    <property type="project" value="TreeGrafter"/>
</dbReference>
<dbReference type="OrthoDB" id="5987191at2759"/>
<evidence type="ECO:0000256" key="3">
    <source>
        <dbReference type="ARBA" id="ARBA00022525"/>
    </source>
</evidence>
<dbReference type="Pfam" id="PF00019">
    <property type="entry name" value="TGF_beta"/>
    <property type="match status" value="1"/>
</dbReference>
<dbReference type="PROSITE" id="PS00250">
    <property type="entry name" value="TGF_BETA_1"/>
    <property type="match status" value="1"/>
</dbReference>
<keyword evidence="12" id="KW-1185">Reference proteome</keyword>
<dbReference type="SUPFAM" id="SSF57501">
    <property type="entry name" value="Cystine-knot cytokines"/>
    <property type="match status" value="1"/>
</dbReference>
<evidence type="ECO:0000256" key="7">
    <source>
        <dbReference type="ARBA" id="ARBA00023180"/>
    </source>
</evidence>
<evidence type="ECO:0000313" key="11">
    <source>
        <dbReference type="EMBL" id="KAJ8025352.1"/>
    </source>
</evidence>
<organism evidence="11 12">
    <name type="scientific">Holothuria leucospilota</name>
    <name type="common">Black long sea cucumber</name>
    <name type="synonym">Mertensiothuria leucospilota</name>
    <dbReference type="NCBI Taxonomy" id="206669"/>
    <lineage>
        <taxon>Eukaryota</taxon>
        <taxon>Metazoa</taxon>
        <taxon>Echinodermata</taxon>
        <taxon>Eleutherozoa</taxon>
        <taxon>Echinozoa</taxon>
        <taxon>Holothuroidea</taxon>
        <taxon>Aspidochirotacea</taxon>
        <taxon>Aspidochirotida</taxon>
        <taxon>Holothuriidae</taxon>
        <taxon>Holothuria</taxon>
    </lineage>
</organism>
<keyword evidence="7" id="KW-0325">Glycoprotein</keyword>
<dbReference type="InterPro" id="IPR017948">
    <property type="entry name" value="TGFb_CS"/>
</dbReference>
<dbReference type="InterPro" id="IPR015615">
    <property type="entry name" value="TGF-beta-rel"/>
</dbReference>
<dbReference type="FunFam" id="2.10.90.10:FF:000001">
    <property type="entry name" value="Bone morphogenetic protein 4"/>
    <property type="match status" value="1"/>
</dbReference>
<dbReference type="InterPro" id="IPR029034">
    <property type="entry name" value="Cystine-knot_cytokine"/>
</dbReference>
<feature type="domain" description="TGF-beta family profile" evidence="10">
    <location>
        <begin position="340"/>
        <end position="462"/>
    </location>
</feature>
<evidence type="ECO:0000313" key="12">
    <source>
        <dbReference type="Proteomes" id="UP001152320"/>
    </source>
</evidence>
<dbReference type="PROSITE" id="PS51362">
    <property type="entry name" value="TGF_BETA_2"/>
    <property type="match status" value="1"/>
</dbReference>
<keyword evidence="4" id="KW-0732">Signal</keyword>
<dbReference type="CDD" id="cd13761">
    <property type="entry name" value="TGF_beta_BMP5_like"/>
    <property type="match status" value="1"/>
</dbReference>
<dbReference type="SMART" id="SM00204">
    <property type="entry name" value="TGFB"/>
    <property type="match status" value="1"/>
</dbReference>
<evidence type="ECO:0000256" key="6">
    <source>
        <dbReference type="ARBA" id="ARBA00023157"/>
    </source>
</evidence>
<evidence type="ECO:0000256" key="4">
    <source>
        <dbReference type="ARBA" id="ARBA00022729"/>
    </source>
</evidence>
<dbReference type="InterPro" id="IPR001839">
    <property type="entry name" value="TGF-b_C"/>
</dbReference>
<dbReference type="EMBL" id="JAIZAY010000017">
    <property type="protein sequence ID" value="KAJ8025352.1"/>
    <property type="molecule type" value="Genomic_DNA"/>
</dbReference>
<evidence type="ECO:0000256" key="2">
    <source>
        <dbReference type="ARBA" id="ARBA00006656"/>
    </source>
</evidence>
<keyword evidence="6" id="KW-1015">Disulfide bond</keyword>
<dbReference type="GO" id="GO:0005125">
    <property type="term" value="F:cytokine activity"/>
    <property type="evidence" value="ECO:0007669"/>
    <property type="project" value="TreeGrafter"/>
</dbReference>
<feature type="compositionally biased region" description="Basic and acidic residues" evidence="9">
    <location>
        <begin position="327"/>
        <end position="341"/>
    </location>
</feature>